<dbReference type="GO" id="GO:0005840">
    <property type="term" value="C:ribosome"/>
    <property type="evidence" value="ECO:0007669"/>
    <property type="project" value="InterPro"/>
</dbReference>
<accession>A0A9E7EVW1</accession>
<dbReference type="PANTHER" id="PTHR11994">
    <property type="entry name" value="60S RIBOSOMAL PROTEIN L11-RELATED"/>
    <property type="match status" value="1"/>
</dbReference>
<sequence>MFDSDARPVFVLSIAMVVASEKKLWNRMRDIKVQSLVLNISVGESGVRFTRAAKGWPNPFPVSMLMRMQANVGSRAVEEADTSFLKGYDPSTGIYGMDF</sequence>
<evidence type="ECO:0000313" key="1">
    <source>
        <dbReference type="EMBL" id="URD85129.1"/>
    </source>
</evidence>
<dbReference type="GO" id="GO:0003735">
    <property type="term" value="F:structural constituent of ribosome"/>
    <property type="evidence" value="ECO:0007669"/>
    <property type="project" value="InterPro"/>
</dbReference>
<evidence type="ECO:0000313" key="2">
    <source>
        <dbReference type="Proteomes" id="UP001055439"/>
    </source>
</evidence>
<dbReference type="AlphaFoldDB" id="A0A9E7EVW1"/>
<gene>
    <name evidence="1" type="ORF">MUK42_28133</name>
</gene>
<name>A0A9E7EVW1_9LILI</name>
<proteinExistence type="predicted"/>
<dbReference type="InterPro" id="IPR002132">
    <property type="entry name" value="Ribosomal_uL5"/>
</dbReference>
<dbReference type="OrthoDB" id="1734943at2759"/>
<protein>
    <submittedName>
        <fullName evidence="1">Uncharacterized protein</fullName>
    </submittedName>
</protein>
<reference evidence="1" key="1">
    <citation type="submission" date="2022-05" db="EMBL/GenBank/DDBJ databases">
        <title>The Musa troglodytarum L. genome provides insights into the mechanism of non-climacteric behaviour and enrichment of carotenoids.</title>
        <authorList>
            <person name="Wang J."/>
        </authorList>
    </citation>
    <scope>NUCLEOTIDE SEQUENCE</scope>
    <source>
        <tissue evidence="1">Leaf</tissue>
    </source>
</reference>
<keyword evidence="2" id="KW-1185">Reference proteome</keyword>
<dbReference type="GO" id="GO:0006412">
    <property type="term" value="P:translation"/>
    <property type="evidence" value="ECO:0007669"/>
    <property type="project" value="InterPro"/>
</dbReference>
<dbReference type="EMBL" id="CP097504">
    <property type="protein sequence ID" value="URD85129.1"/>
    <property type="molecule type" value="Genomic_DNA"/>
</dbReference>
<organism evidence="1 2">
    <name type="scientific">Musa troglodytarum</name>
    <name type="common">fe'i banana</name>
    <dbReference type="NCBI Taxonomy" id="320322"/>
    <lineage>
        <taxon>Eukaryota</taxon>
        <taxon>Viridiplantae</taxon>
        <taxon>Streptophyta</taxon>
        <taxon>Embryophyta</taxon>
        <taxon>Tracheophyta</taxon>
        <taxon>Spermatophyta</taxon>
        <taxon>Magnoliopsida</taxon>
        <taxon>Liliopsida</taxon>
        <taxon>Zingiberales</taxon>
        <taxon>Musaceae</taxon>
        <taxon>Musa</taxon>
    </lineage>
</organism>
<dbReference type="Proteomes" id="UP001055439">
    <property type="component" value="Chromosome 2"/>
</dbReference>